<accession>A0A2G8SDY2</accession>
<evidence type="ECO:0000256" key="1">
    <source>
        <dbReference type="SAM" id="MobiDB-lite"/>
    </source>
</evidence>
<dbReference type="AlphaFoldDB" id="A0A2G8SDY2"/>
<feature type="region of interest" description="Disordered" evidence="1">
    <location>
        <begin position="101"/>
        <end position="124"/>
    </location>
</feature>
<gene>
    <name evidence="2" type="ORF">GSI_06492</name>
</gene>
<sequence length="124" mass="13607">MKPYGRKNGEHGNTSCKHDGTRVGERGCMLSECKRVALRGGRTSNDLPSLLEPELLLVLLLPFMSLCAYRGCDLGIGGDVEVGGAVREPRKINMPVLQQELVVDEHAPRTLPQPPDSEDSRGRR</sequence>
<feature type="region of interest" description="Disordered" evidence="1">
    <location>
        <begin position="1"/>
        <end position="23"/>
    </location>
</feature>
<evidence type="ECO:0000313" key="2">
    <source>
        <dbReference type="EMBL" id="PIL31788.1"/>
    </source>
</evidence>
<name>A0A2G8SDY2_9APHY</name>
<keyword evidence="3" id="KW-1185">Reference proteome</keyword>
<protein>
    <submittedName>
        <fullName evidence="2">Uncharacterized protein</fullName>
    </submittedName>
</protein>
<organism evidence="2 3">
    <name type="scientific">Ganoderma sinense ZZ0214-1</name>
    <dbReference type="NCBI Taxonomy" id="1077348"/>
    <lineage>
        <taxon>Eukaryota</taxon>
        <taxon>Fungi</taxon>
        <taxon>Dikarya</taxon>
        <taxon>Basidiomycota</taxon>
        <taxon>Agaricomycotina</taxon>
        <taxon>Agaricomycetes</taxon>
        <taxon>Polyporales</taxon>
        <taxon>Polyporaceae</taxon>
        <taxon>Ganoderma</taxon>
    </lineage>
</organism>
<comment type="caution">
    <text evidence="2">The sequence shown here is derived from an EMBL/GenBank/DDBJ whole genome shotgun (WGS) entry which is preliminary data.</text>
</comment>
<reference evidence="2 3" key="1">
    <citation type="journal article" date="2015" name="Sci. Rep.">
        <title>Chromosome-level genome map provides insights into diverse defense mechanisms in the medicinal fungus Ganoderma sinense.</title>
        <authorList>
            <person name="Zhu Y."/>
            <person name="Xu J."/>
            <person name="Sun C."/>
            <person name="Zhou S."/>
            <person name="Xu H."/>
            <person name="Nelson D.R."/>
            <person name="Qian J."/>
            <person name="Song J."/>
            <person name="Luo H."/>
            <person name="Xiang L."/>
            <person name="Li Y."/>
            <person name="Xu Z."/>
            <person name="Ji A."/>
            <person name="Wang L."/>
            <person name="Lu S."/>
            <person name="Hayward A."/>
            <person name="Sun W."/>
            <person name="Li X."/>
            <person name="Schwartz D.C."/>
            <person name="Wang Y."/>
            <person name="Chen S."/>
        </authorList>
    </citation>
    <scope>NUCLEOTIDE SEQUENCE [LARGE SCALE GENOMIC DNA]</scope>
    <source>
        <strain evidence="2 3">ZZ0214-1</strain>
    </source>
</reference>
<evidence type="ECO:0000313" key="3">
    <source>
        <dbReference type="Proteomes" id="UP000230002"/>
    </source>
</evidence>
<proteinExistence type="predicted"/>
<dbReference type="Proteomes" id="UP000230002">
    <property type="component" value="Unassembled WGS sequence"/>
</dbReference>
<dbReference type="EMBL" id="AYKW01000012">
    <property type="protein sequence ID" value="PIL31788.1"/>
    <property type="molecule type" value="Genomic_DNA"/>
</dbReference>